<name>X1LG25_9ZZZZ</name>
<evidence type="ECO:0000259" key="1">
    <source>
        <dbReference type="SMART" id="SM01008"/>
    </source>
</evidence>
<dbReference type="SUPFAM" id="SSF54665">
    <property type="entry name" value="CO dehydrogenase molybdoprotein N-domain-like"/>
    <property type="match status" value="1"/>
</dbReference>
<evidence type="ECO:0000313" key="2">
    <source>
        <dbReference type="EMBL" id="GAI18272.1"/>
    </source>
</evidence>
<proteinExistence type="predicted"/>
<dbReference type="InterPro" id="IPR000674">
    <property type="entry name" value="Ald_Oxase/Xan_DH_a/b"/>
</dbReference>
<feature type="domain" description="Aldehyde oxidase/xanthine dehydrogenase a/b hammerhead" evidence="1">
    <location>
        <begin position="1"/>
        <end position="92"/>
    </location>
</feature>
<reference evidence="2" key="1">
    <citation type="journal article" date="2014" name="Front. Microbiol.">
        <title>High frequency of phylogenetically diverse reductive dehalogenase-homologous genes in deep subseafloor sedimentary metagenomes.</title>
        <authorList>
            <person name="Kawai M."/>
            <person name="Futagami T."/>
            <person name="Toyoda A."/>
            <person name="Takaki Y."/>
            <person name="Nishi S."/>
            <person name="Hori S."/>
            <person name="Arai W."/>
            <person name="Tsubouchi T."/>
            <person name="Morono Y."/>
            <person name="Uchiyama I."/>
            <person name="Ito T."/>
            <person name="Fujiyama A."/>
            <person name="Inagaki F."/>
            <person name="Takami H."/>
        </authorList>
    </citation>
    <scope>NUCLEOTIDE SEQUENCE</scope>
    <source>
        <strain evidence="2">Expedition CK06-06</strain>
    </source>
</reference>
<protein>
    <recommendedName>
        <fullName evidence="1">Aldehyde oxidase/xanthine dehydrogenase a/b hammerhead domain-containing protein</fullName>
    </recommendedName>
</protein>
<dbReference type="InterPro" id="IPR036856">
    <property type="entry name" value="Ald_Oxase/Xan_DH_a/b_sf"/>
</dbReference>
<sequence length="92" mass="10013">MLYARFLTSPYPHAEIKSMDTSKAEALPGVRAILRYDDPELPAAADLGGHEPSSEPVLPRVAHFQGEEVGAVVAADSEEIAEQALRLIDVEW</sequence>
<gene>
    <name evidence="2" type="ORF">S06H3_14372</name>
</gene>
<comment type="caution">
    <text evidence="2">The sequence shown here is derived from an EMBL/GenBank/DDBJ whole genome shotgun (WGS) entry which is preliminary data.</text>
</comment>
<dbReference type="EMBL" id="BARV01007025">
    <property type="protein sequence ID" value="GAI18272.1"/>
    <property type="molecule type" value="Genomic_DNA"/>
</dbReference>
<accession>X1LG25</accession>
<dbReference type="Pfam" id="PF01315">
    <property type="entry name" value="Ald_Xan_dh_C"/>
    <property type="match status" value="1"/>
</dbReference>
<dbReference type="Gene3D" id="3.90.1170.50">
    <property type="entry name" value="Aldehyde oxidase/xanthine dehydrogenase, a/b hammerhead"/>
    <property type="match status" value="1"/>
</dbReference>
<dbReference type="SMART" id="SM01008">
    <property type="entry name" value="Ald_Xan_dh_C"/>
    <property type="match status" value="1"/>
</dbReference>
<dbReference type="AlphaFoldDB" id="X1LG25"/>
<organism evidence="2">
    <name type="scientific">marine sediment metagenome</name>
    <dbReference type="NCBI Taxonomy" id="412755"/>
    <lineage>
        <taxon>unclassified sequences</taxon>
        <taxon>metagenomes</taxon>
        <taxon>ecological metagenomes</taxon>
    </lineage>
</organism>